<accession>A0ABR3VI84</accession>
<gene>
    <name evidence="2" type="ORF">VTK73DRAFT_3496</name>
</gene>
<organism evidence="2 3">
    <name type="scientific">Phialemonium thermophilum</name>
    <dbReference type="NCBI Taxonomy" id="223376"/>
    <lineage>
        <taxon>Eukaryota</taxon>
        <taxon>Fungi</taxon>
        <taxon>Dikarya</taxon>
        <taxon>Ascomycota</taxon>
        <taxon>Pezizomycotina</taxon>
        <taxon>Sordariomycetes</taxon>
        <taxon>Sordariomycetidae</taxon>
        <taxon>Cephalothecales</taxon>
        <taxon>Cephalothecaceae</taxon>
        <taxon>Phialemonium</taxon>
    </lineage>
</organism>
<proteinExistence type="predicted"/>
<dbReference type="EMBL" id="JAZHXJ010002079">
    <property type="protein sequence ID" value="KAL1841393.1"/>
    <property type="molecule type" value="Genomic_DNA"/>
</dbReference>
<feature type="region of interest" description="Disordered" evidence="1">
    <location>
        <begin position="196"/>
        <end position="222"/>
    </location>
</feature>
<sequence length="246" mass="25891">MILGITALGHRTDDWARSLSRSLKVTFGLDPDAEPSASPTSSSAKQVSSVISLYNLDDASATAAAAEAKKDIAEVKRLGVLHFLNDLAFAEAAIATARAWTLPLPPAGAGTPRSFLTHFHCPNPWPGPYTGSATHALDAAFALQNYDAYLPQGQRACAERMGRDLVLFVDGKRGDPFPPLGADETGAEMVYFAQPEGGKGDESAPVPTAQAKTEGRRGKLAQVTGGSPEFLDKLMAALGLFLQGPQ</sequence>
<keyword evidence="3" id="KW-1185">Reference proteome</keyword>
<evidence type="ECO:0000313" key="3">
    <source>
        <dbReference type="Proteomes" id="UP001586593"/>
    </source>
</evidence>
<evidence type="ECO:0000256" key="1">
    <source>
        <dbReference type="SAM" id="MobiDB-lite"/>
    </source>
</evidence>
<evidence type="ECO:0000313" key="2">
    <source>
        <dbReference type="EMBL" id="KAL1841393.1"/>
    </source>
</evidence>
<dbReference type="Proteomes" id="UP001586593">
    <property type="component" value="Unassembled WGS sequence"/>
</dbReference>
<name>A0ABR3VI84_9PEZI</name>
<protein>
    <submittedName>
        <fullName evidence="2">Uncharacterized protein</fullName>
    </submittedName>
</protein>
<reference evidence="2 3" key="1">
    <citation type="journal article" date="2024" name="Commun. Biol.">
        <title>Comparative genomic analysis of thermophilic fungi reveals convergent evolutionary adaptations and gene losses.</title>
        <authorList>
            <person name="Steindorff A.S."/>
            <person name="Aguilar-Pontes M.V."/>
            <person name="Robinson A.J."/>
            <person name="Andreopoulos B."/>
            <person name="LaButti K."/>
            <person name="Kuo A."/>
            <person name="Mondo S."/>
            <person name="Riley R."/>
            <person name="Otillar R."/>
            <person name="Haridas S."/>
            <person name="Lipzen A."/>
            <person name="Grimwood J."/>
            <person name="Schmutz J."/>
            <person name="Clum A."/>
            <person name="Reid I.D."/>
            <person name="Moisan M.C."/>
            <person name="Butler G."/>
            <person name="Nguyen T.T.M."/>
            <person name="Dewar K."/>
            <person name="Conant G."/>
            <person name="Drula E."/>
            <person name="Henrissat B."/>
            <person name="Hansel C."/>
            <person name="Singer S."/>
            <person name="Hutchinson M.I."/>
            <person name="de Vries R.P."/>
            <person name="Natvig D.O."/>
            <person name="Powell A.J."/>
            <person name="Tsang A."/>
            <person name="Grigoriev I.V."/>
        </authorList>
    </citation>
    <scope>NUCLEOTIDE SEQUENCE [LARGE SCALE GENOMIC DNA]</scope>
    <source>
        <strain evidence="2 3">ATCC 24622</strain>
    </source>
</reference>
<comment type="caution">
    <text evidence="2">The sequence shown here is derived from an EMBL/GenBank/DDBJ whole genome shotgun (WGS) entry which is preliminary data.</text>
</comment>